<name>A0A7R9BE69_9CRUS</name>
<organism evidence="2">
    <name type="scientific">Notodromas monacha</name>
    <dbReference type="NCBI Taxonomy" id="399045"/>
    <lineage>
        <taxon>Eukaryota</taxon>
        <taxon>Metazoa</taxon>
        <taxon>Ecdysozoa</taxon>
        <taxon>Arthropoda</taxon>
        <taxon>Crustacea</taxon>
        <taxon>Oligostraca</taxon>
        <taxon>Ostracoda</taxon>
        <taxon>Podocopa</taxon>
        <taxon>Podocopida</taxon>
        <taxon>Cypridocopina</taxon>
        <taxon>Cypridoidea</taxon>
        <taxon>Cyprididae</taxon>
        <taxon>Notodromas</taxon>
    </lineage>
</organism>
<reference evidence="2" key="1">
    <citation type="submission" date="2020-11" db="EMBL/GenBank/DDBJ databases">
        <authorList>
            <person name="Tran Van P."/>
        </authorList>
    </citation>
    <scope>NUCLEOTIDE SEQUENCE</scope>
</reference>
<proteinExistence type="predicted"/>
<feature type="region of interest" description="Disordered" evidence="1">
    <location>
        <begin position="1"/>
        <end position="34"/>
    </location>
</feature>
<evidence type="ECO:0000256" key="1">
    <source>
        <dbReference type="SAM" id="MobiDB-lite"/>
    </source>
</evidence>
<evidence type="ECO:0000313" key="3">
    <source>
        <dbReference type="Proteomes" id="UP000678499"/>
    </source>
</evidence>
<dbReference type="AlphaFoldDB" id="A0A7R9BE69"/>
<accession>A0A7R9BE69</accession>
<protein>
    <submittedName>
        <fullName evidence="2">Uncharacterized protein</fullName>
    </submittedName>
</protein>
<sequence length="163" mass="18132">MNCAFATTEKRRDAKKRRSSGASAANDGNMAGPRPEETLSRFGVVFVVNIFSEVRFVDHSEALRQDRRAPDSIPRASAREGAATNMQHDSSDNVIPWRPKGPWVSLSAVLFVAITRRKEILRDAKLSSLFIQPSGSWATLCKHCFPCPESTFHPEKGYDNPDV</sequence>
<dbReference type="EMBL" id="CAJPEX010000083">
    <property type="protein sequence ID" value="CAG0913172.1"/>
    <property type="molecule type" value="Genomic_DNA"/>
</dbReference>
<gene>
    <name evidence="2" type="ORF">NMOB1V02_LOCUS928</name>
</gene>
<dbReference type="EMBL" id="OA882120">
    <property type="protein sequence ID" value="CAD7273020.1"/>
    <property type="molecule type" value="Genomic_DNA"/>
</dbReference>
<feature type="region of interest" description="Disordered" evidence="1">
    <location>
        <begin position="65"/>
        <end position="94"/>
    </location>
</feature>
<dbReference type="Proteomes" id="UP000678499">
    <property type="component" value="Unassembled WGS sequence"/>
</dbReference>
<evidence type="ECO:0000313" key="2">
    <source>
        <dbReference type="EMBL" id="CAD7273020.1"/>
    </source>
</evidence>
<keyword evidence="3" id="KW-1185">Reference proteome</keyword>